<keyword evidence="3" id="KW-1185">Reference proteome</keyword>
<evidence type="ECO:0000313" key="2">
    <source>
        <dbReference type="EMBL" id="MDR5906959.1"/>
    </source>
</evidence>
<evidence type="ECO:0000256" key="1">
    <source>
        <dbReference type="SAM" id="SignalP"/>
    </source>
</evidence>
<accession>A0ABU1HJL0</accession>
<gene>
    <name evidence="2" type="ORF">QC821_16890</name>
</gene>
<dbReference type="PROSITE" id="PS51257">
    <property type="entry name" value="PROKAR_LIPOPROTEIN"/>
    <property type="match status" value="1"/>
</dbReference>
<feature type="signal peptide" evidence="1">
    <location>
        <begin position="1"/>
        <end position="19"/>
    </location>
</feature>
<reference evidence="2 3" key="1">
    <citation type="submission" date="2023-04" db="EMBL/GenBank/DDBJ databases">
        <title>A long-awaited taxogenomic arrangement of the family Halomonadaceae.</title>
        <authorList>
            <person name="De La Haba R."/>
            <person name="Chuvochina M."/>
            <person name="Wittouck S."/>
            <person name="Arahal D.R."/>
            <person name="Sanchez-Porro C."/>
            <person name="Hugenholtz P."/>
            <person name="Ventosa A."/>
        </authorList>
    </citation>
    <scope>NUCLEOTIDE SEQUENCE [LARGE SCALE GENOMIC DNA]</scope>
    <source>
        <strain evidence="2 3">DSM 26770</strain>
    </source>
</reference>
<dbReference type="Proteomes" id="UP001251374">
    <property type="component" value="Unassembled WGS sequence"/>
</dbReference>
<protein>
    <recommendedName>
        <fullName evidence="4">Lipoprotein</fullName>
    </recommendedName>
</protein>
<feature type="chain" id="PRO_5047336225" description="Lipoprotein" evidence="1">
    <location>
        <begin position="20"/>
        <end position="146"/>
    </location>
</feature>
<name>A0ABU1HJL0_9GAMM</name>
<evidence type="ECO:0008006" key="4">
    <source>
        <dbReference type="Google" id="ProtNLM"/>
    </source>
</evidence>
<sequence length="146" mass="15701">MKIRLAVAIATLVMLQGCAANIVYQAYQGELGEEGRARLIGTELPTPGVCVAQGPIITLASINGESTYQPQFDYHRCLYPTEALLAPGETRVVALYAHGGSPQPMRACFIAEAGKTYKAIGLVDGYQVNMQVVDADEPRLVAERCD</sequence>
<organism evidence="2 3">
    <name type="scientific">Franzmannia qiaohouensis</name>
    <dbReference type="NCBI Taxonomy" id="1329370"/>
    <lineage>
        <taxon>Bacteria</taxon>
        <taxon>Pseudomonadati</taxon>
        <taxon>Pseudomonadota</taxon>
        <taxon>Gammaproteobacteria</taxon>
        <taxon>Oceanospirillales</taxon>
        <taxon>Halomonadaceae</taxon>
        <taxon>Franzmannia</taxon>
    </lineage>
</organism>
<dbReference type="RefSeq" id="WP_309723957.1">
    <property type="nucleotide sequence ID" value="NZ_JARWAM010000013.1"/>
</dbReference>
<dbReference type="EMBL" id="JARWAM010000013">
    <property type="protein sequence ID" value="MDR5906959.1"/>
    <property type="molecule type" value="Genomic_DNA"/>
</dbReference>
<comment type="caution">
    <text evidence="2">The sequence shown here is derived from an EMBL/GenBank/DDBJ whole genome shotgun (WGS) entry which is preliminary data.</text>
</comment>
<evidence type="ECO:0000313" key="3">
    <source>
        <dbReference type="Proteomes" id="UP001251374"/>
    </source>
</evidence>
<keyword evidence="1" id="KW-0732">Signal</keyword>
<proteinExistence type="predicted"/>